<comment type="caution">
    <text evidence="1">The sequence shown here is derived from an EMBL/GenBank/DDBJ whole genome shotgun (WGS) entry which is preliminary data.</text>
</comment>
<dbReference type="RefSeq" id="WP_027228042.1">
    <property type="nucleotide sequence ID" value="NZ_CP017601.1"/>
</dbReference>
<dbReference type="Proteomes" id="UP000239239">
    <property type="component" value="Unassembled WGS sequence"/>
</dbReference>
<evidence type="ECO:0000313" key="2">
    <source>
        <dbReference type="Proteomes" id="UP000239239"/>
    </source>
</evidence>
<name>A0A2S6F9C4_LEGPN</name>
<gene>
    <name evidence="1" type="ORF">C3928_00800</name>
</gene>
<protein>
    <submittedName>
        <fullName evidence="1">Type IV secretion protein Dot</fullName>
    </submittedName>
</protein>
<dbReference type="OrthoDB" id="5652508at2"/>
<proteinExistence type="predicted"/>
<evidence type="ECO:0000313" key="1">
    <source>
        <dbReference type="EMBL" id="PPK34054.1"/>
    </source>
</evidence>
<organism evidence="1 2">
    <name type="scientific">Legionella pneumophila</name>
    <dbReference type="NCBI Taxonomy" id="446"/>
    <lineage>
        <taxon>Bacteria</taxon>
        <taxon>Pseudomonadati</taxon>
        <taxon>Pseudomonadota</taxon>
        <taxon>Gammaproteobacteria</taxon>
        <taxon>Legionellales</taxon>
        <taxon>Legionellaceae</taxon>
        <taxon>Legionella</taxon>
    </lineage>
</organism>
<reference evidence="1 2" key="1">
    <citation type="submission" date="2018-02" db="EMBL/GenBank/DDBJ databases">
        <title>Draft genome sequences of four Legionella pneumophila clinical strains isolated in Ontario.</title>
        <authorList>
            <person name="Fortuna A."/>
            <person name="Ramnarine R."/>
            <person name="Li A."/>
            <person name="Frantz C."/>
            <person name="Mallo G."/>
        </authorList>
    </citation>
    <scope>NUCLEOTIDE SEQUENCE [LARGE SCALE GENOMIC DNA]</scope>
    <source>
        <strain evidence="1 2">LG61</strain>
    </source>
</reference>
<dbReference type="AlphaFoldDB" id="A0A2S6F9C4"/>
<dbReference type="EMBL" id="PQWY01000001">
    <property type="protein sequence ID" value="PPK34054.1"/>
    <property type="molecule type" value="Genomic_DNA"/>
</dbReference>
<accession>A0A2S6F9C4</accession>
<sequence length="441" mass="49960">MRSKFFSFFTRASRPMKATPPKIWFETQLKNSGLDKKFSIDELRETQSSVRVFANQKYLPDTQKINEALTKITAVDVSGDKSGYFQNGLPFPNEAGYFEKIPVGHPELLSPIERLTGSKKVVSSHSLVTASGGYPSTNPLLPYRKPIKVSIFSLAGPSFENNYLHYRLFLLDPVQKIIDSPLFSHLHDGLPIQFDEAKKELGEYDTDKVMARIRLGFPYLARFSSGGFYPSFSKSNAIIFLSEAYFRYQLEDVSLLLASVNQTAKETGKAALLKATAVGMGFFAKIDCGYDIQHMIFPYYLRAYKKLLTEHQFPWIAKIEFPIFNEIQQEQFDSIFEDYDGSTKVYQSTRDVLEFREEEIEKYLPAAINPSDAFALTGNEWGYGSVESMIGNNSSIRFDQVHHMNPLILEPSHHVEAQINKDHGVELTANSMPQPSSSIKP</sequence>